<dbReference type="AlphaFoldDB" id="A0AAV4WIQ7"/>
<evidence type="ECO:0000313" key="2">
    <source>
        <dbReference type="Proteomes" id="UP001054837"/>
    </source>
</evidence>
<accession>A0AAV4WIQ7</accession>
<gene>
    <name evidence="1" type="ORF">CDAR_43131</name>
</gene>
<comment type="caution">
    <text evidence="1">The sequence shown here is derived from an EMBL/GenBank/DDBJ whole genome shotgun (WGS) entry which is preliminary data.</text>
</comment>
<protein>
    <submittedName>
        <fullName evidence="1">Uncharacterized protein</fullName>
    </submittedName>
</protein>
<name>A0AAV4WIQ7_9ARAC</name>
<proteinExistence type="predicted"/>
<dbReference type="Proteomes" id="UP001054837">
    <property type="component" value="Unassembled WGS sequence"/>
</dbReference>
<sequence>MLQHCSPIARRCFEGGPILCHFKIPLQSFRKEGFETLKSAIQSSRRLPLRYKFISPDGSSPCIQEGLPYRRVTYGVNESAFHKWFPSLTRDIIEVQFHLDAKSLKSLKDGLVFFIRLWD</sequence>
<organism evidence="1 2">
    <name type="scientific">Caerostris darwini</name>
    <dbReference type="NCBI Taxonomy" id="1538125"/>
    <lineage>
        <taxon>Eukaryota</taxon>
        <taxon>Metazoa</taxon>
        <taxon>Ecdysozoa</taxon>
        <taxon>Arthropoda</taxon>
        <taxon>Chelicerata</taxon>
        <taxon>Arachnida</taxon>
        <taxon>Araneae</taxon>
        <taxon>Araneomorphae</taxon>
        <taxon>Entelegynae</taxon>
        <taxon>Araneoidea</taxon>
        <taxon>Araneidae</taxon>
        <taxon>Caerostris</taxon>
    </lineage>
</organism>
<reference evidence="1 2" key="1">
    <citation type="submission" date="2021-06" db="EMBL/GenBank/DDBJ databases">
        <title>Caerostris darwini draft genome.</title>
        <authorList>
            <person name="Kono N."/>
            <person name="Arakawa K."/>
        </authorList>
    </citation>
    <scope>NUCLEOTIDE SEQUENCE [LARGE SCALE GENOMIC DNA]</scope>
</reference>
<dbReference type="EMBL" id="BPLQ01014670">
    <property type="protein sequence ID" value="GIY81871.1"/>
    <property type="molecule type" value="Genomic_DNA"/>
</dbReference>
<evidence type="ECO:0000313" key="1">
    <source>
        <dbReference type="EMBL" id="GIY81871.1"/>
    </source>
</evidence>
<keyword evidence="2" id="KW-1185">Reference proteome</keyword>